<proteinExistence type="predicted"/>
<evidence type="ECO:0000313" key="3">
    <source>
        <dbReference type="RefSeq" id="XP_013856120.1"/>
    </source>
</evidence>
<dbReference type="PRINTS" id="PR01270">
    <property type="entry name" value="HDASUPER"/>
</dbReference>
<dbReference type="Proteomes" id="UP000192220">
    <property type="component" value="Unplaced"/>
</dbReference>
<dbReference type="Gene3D" id="3.40.800.20">
    <property type="entry name" value="Histone deacetylase domain"/>
    <property type="match status" value="2"/>
</dbReference>
<sequence>MTSELRNGFAVIRPPGHHAQTDQPNGFCIFNSVAIAARYALSQHALDRVLIVDWDVHHGQGIQYLFQEDPRVLYLSIHRYEGGSFWPHLQESDSSFVGSGRAEGKTINLPWNQTGMSDADYITAFHQVLLPVACEFQPQLVLVSAGFDAAVGDLKGGYNLQATAGSVAACVRALLGGACPVLTPPTAPSDSALQSISQTVSAQCLYWASLQVPGPSLADGDVIRTSSSEKSTTVASPASSPSMTTGLVYDERMMEHENLWDRHHPEQPQRVFKIFNKHQQLGLVDRCVQIPARLATEEELAMCHSVQHIQHMKATATMKLRDLHRLGNEFTSIFINNQSFQCAQLAAGSCFNAVDSILGGQVSNAVAIVRPPGHHAERDSPCGFCLFNSVALTARYAQNVSHDPLLRVLILDWDVHHGNGTQHLFEEDDSILYISLHRYDKAAFFP</sequence>
<evidence type="ECO:0000313" key="2">
    <source>
        <dbReference type="Proteomes" id="UP000192220"/>
    </source>
</evidence>
<evidence type="ECO:0000259" key="1">
    <source>
        <dbReference type="Pfam" id="PF00850"/>
    </source>
</evidence>
<dbReference type="InterPro" id="IPR023801">
    <property type="entry name" value="His_deacetylse_dom"/>
</dbReference>
<dbReference type="GO" id="GO:0004407">
    <property type="term" value="F:histone deacetylase activity"/>
    <property type="evidence" value="ECO:0007669"/>
    <property type="project" value="TreeGrafter"/>
</dbReference>
<dbReference type="InterPro" id="IPR000286">
    <property type="entry name" value="HDACs"/>
</dbReference>
<dbReference type="InterPro" id="IPR023696">
    <property type="entry name" value="Ureohydrolase_dom_sf"/>
</dbReference>
<dbReference type="Pfam" id="PF00850">
    <property type="entry name" value="Hist_deacetyl"/>
    <property type="match status" value="2"/>
</dbReference>
<accession>A0A2I4AKT4</accession>
<dbReference type="AlphaFoldDB" id="A0A2I4AKT4"/>
<feature type="non-terminal residue" evidence="3">
    <location>
        <position position="446"/>
    </location>
</feature>
<gene>
    <name evidence="3" type="primary">LOC106511953</name>
</gene>
<organism evidence="2 3">
    <name type="scientific">Austrofundulus limnaeus</name>
    <name type="common">Annual killifish</name>
    <dbReference type="NCBI Taxonomy" id="52670"/>
    <lineage>
        <taxon>Eukaryota</taxon>
        <taxon>Metazoa</taxon>
        <taxon>Chordata</taxon>
        <taxon>Craniata</taxon>
        <taxon>Vertebrata</taxon>
        <taxon>Euteleostomi</taxon>
        <taxon>Actinopterygii</taxon>
        <taxon>Neopterygii</taxon>
        <taxon>Teleostei</taxon>
        <taxon>Neoteleostei</taxon>
        <taxon>Acanthomorphata</taxon>
        <taxon>Ovalentaria</taxon>
        <taxon>Atherinomorphae</taxon>
        <taxon>Cyprinodontiformes</taxon>
        <taxon>Rivulidae</taxon>
        <taxon>Austrofundulus</taxon>
    </lineage>
</organism>
<dbReference type="InterPro" id="IPR037138">
    <property type="entry name" value="His_deacetylse_dom_sf"/>
</dbReference>
<protein>
    <submittedName>
        <fullName evidence="3">Histone deacetylase 6</fullName>
    </submittedName>
</protein>
<reference evidence="3" key="1">
    <citation type="submission" date="2025-08" db="UniProtKB">
        <authorList>
            <consortium name="RefSeq"/>
        </authorList>
    </citation>
    <scope>IDENTIFICATION</scope>
</reference>
<feature type="domain" description="Histone deacetylase" evidence="1">
    <location>
        <begin position="2"/>
        <end position="174"/>
    </location>
</feature>
<dbReference type="OrthoDB" id="8420379at2759"/>
<dbReference type="GeneID" id="106511953"/>
<dbReference type="InParanoid" id="A0A2I4AKT4"/>
<dbReference type="PANTHER" id="PTHR10625:SF21">
    <property type="entry name" value="HISTONE DEACETYLASE 6"/>
    <property type="match status" value="1"/>
</dbReference>
<dbReference type="GO" id="GO:0040029">
    <property type="term" value="P:epigenetic regulation of gene expression"/>
    <property type="evidence" value="ECO:0007669"/>
    <property type="project" value="TreeGrafter"/>
</dbReference>
<name>A0A2I4AKT4_AUSLI</name>
<dbReference type="GO" id="GO:0000118">
    <property type="term" value="C:histone deacetylase complex"/>
    <property type="evidence" value="ECO:0007669"/>
    <property type="project" value="TreeGrafter"/>
</dbReference>
<feature type="domain" description="Histone deacetylase" evidence="1">
    <location>
        <begin position="264"/>
        <end position="446"/>
    </location>
</feature>
<dbReference type="KEGG" id="alim:106511953"/>
<dbReference type="STRING" id="52670.A0A2I4AKT4"/>
<keyword evidence="2" id="KW-1185">Reference proteome</keyword>
<dbReference type="RefSeq" id="XP_013856120.1">
    <property type="nucleotide sequence ID" value="XM_014000666.1"/>
</dbReference>
<dbReference type="PANTHER" id="PTHR10625">
    <property type="entry name" value="HISTONE DEACETYLASE HDAC1-RELATED"/>
    <property type="match status" value="1"/>
</dbReference>
<dbReference type="SUPFAM" id="SSF52768">
    <property type="entry name" value="Arginase/deacetylase"/>
    <property type="match status" value="2"/>
</dbReference>